<sequence length="218" mass="24755">MNILELIKHPLFTGLDEKSLPEALKLFESSEKSLKKGECIFKSGSITEVMGFVLEGRIQIESTDYWGNKTIIDNLGSGKVFGETYALTGKPLMVDVVAVEDSKIMLLKPKKLFLQDDNKINSILLQNILQISMNKNLHLSQRIFHTNAKTIRGRLLAYLSSCLPAKSPHAEFDIPYDRQQLADYLQVDRSALSAELSKMKTDGLIDYWKNHFRLLHLD</sequence>
<evidence type="ECO:0000313" key="9">
    <source>
        <dbReference type="Proteomes" id="UP000593591"/>
    </source>
</evidence>
<dbReference type="AlphaFoldDB" id="A0A840SFE2"/>
<dbReference type="SMART" id="SM00100">
    <property type="entry name" value="cNMP"/>
    <property type="match status" value="1"/>
</dbReference>
<feature type="domain" description="Cyclic nucleotide-binding" evidence="4">
    <location>
        <begin position="11"/>
        <end position="107"/>
    </location>
</feature>
<evidence type="ECO:0000256" key="3">
    <source>
        <dbReference type="ARBA" id="ARBA00023163"/>
    </source>
</evidence>
<dbReference type="InterPro" id="IPR036390">
    <property type="entry name" value="WH_DNA-bd_sf"/>
</dbReference>
<name>A0A840SFE2_9SPIR</name>
<feature type="domain" description="HTH crp-type" evidence="5">
    <location>
        <begin position="149"/>
        <end position="218"/>
    </location>
</feature>
<dbReference type="Proteomes" id="UP000593591">
    <property type="component" value="Chromosome"/>
</dbReference>
<protein>
    <submittedName>
        <fullName evidence="6">CRP-like cAMP-binding protein</fullName>
    </submittedName>
    <submittedName>
        <fullName evidence="7">Crp/Fnr family transcriptional regulator</fullName>
    </submittedName>
</protein>
<dbReference type="Pfam" id="PF13545">
    <property type="entry name" value="HTH_Crp_2"/>
    <property type="match status" value="1"/>
</dbReference>
<keyword evidence="8" id="KW-1185">Reference proteome</keyword>
<dbReference type="EMBL" id="CP031517">
    <property type="protein sequence ID" value="QOS40024.1"/>
    <property type="molecule type" value="Genomic_DNA"/>
</dbReference>
<reference evidence="7 9" key="1">
    <citation type="submission" date="2018-08" db="EMBL/GenBank/DDBJ databases">
        <title>The first complete genome of Treponema rectale (CHPAT), a commensal spirochete of the bovine rectum.</title>
        <authorList>
            <person name="Staton G.J."/>
            <person name="Clegg S.R."/>
            <person name="Carter S.D."/>
            <person name="Radford A.D."/>
            <person name="Darby A."/>
            <person name="Hall N."/>
            <person name="Birtles R.J."/>
            <person name="Evans N.J."/>
        </authorList>
    </citation>
    <scope>NUCLEOTIDE SEQUENCE [LARGE SCALE GENOMIC DNA]</scope>
    <source>
        <strain evidence="7 9">CHPA</strain>
    </source>
</reference>
<proteinExistence type="predicted"/>
<keyword evidence="1" id="KW-0805">Transcription regulation</keyword>
<dbReference type="GO" id="GO:0003677">
    <property type="term" value="F:DNA binding"/>
    <property type="evidence" value="ECO:0007669"/>
    <property type="project" value="UniProtKB-KW"/>
</dbReference>
<dbReference type="PROSITE" id="PS51063">
    <property type="entry name" value="HTH_CRP_2"/>
    <property type="match status" value="1"/>
</dbReference>
<dbReference type="PROSITE" id="PS50042">
    <property type="entry name" value="CNMP_BINDING_3"/>
    <property type="match status" value="1"/>
</dbReference>
<accession>A0A840SFE2</accession>
<evidence type="ECO:0000256" key="1">
    <source>
        <dbReference type="ARBA" id="ARBA00023015"/>
    </source>
</evidence>
<dbReference type="Proteomes" id="UP000578697">
    <property type="component" value="Unassembled WGS sequence"/>
</dbReference>
<dbReference type="InterPro" id="IPR014710">
    <property type="entry name" value="RmlC-like_jellyroll"/>
</dbReference>
<dbReference type="GO" id="GO:0006355">
    <property type="term" value="P:regulation of DNA-templated transcription"/>
    <property type="evidence" value="ECO:0007669"/>
    <property type="project" value="InterPro"/>
</dbReference>
<evidence type="ECO:0000313" key="7">
    <source>
        <dbReference type="EMBL" id="QOS40024.1"/>
    </source>
</evidence>
<dbReference type="Pfam" id="PF00027">
    <property type="entry name" value="cNMP_binding"/>
    <property type="match status" value="1"/>
</dbReference>
<evidence type="ECO:0000313" key="8">
    <source>
        <dbReference type="Proteomes" id="UP000578697"/>
    </source>
</evidence>
<dbReference type="SUPFAM" id="SSF51206">
    <property type="entry name" value="cAMP-binding domain-like"/>
    <property type="match status" value="1"/>
</dbReference>
<evidence type="ECO:0000256" key="2">
    <source>
        <dbReference type="ARBA" id="ARBA00023125"/>
    </source>
</evidence>
<evidence type="ECO:0000313" key="6">
    <source>
        <dbReference type="EMBL" id="MBB5218273.1"/>
    </source>
</evidence>
<evidence type="ECO:0000259" key="5">
    <source>
        <dbReference type="PROSITE" id="PS51063"/>
    </source>
</evidence>
<dbReference type="SUPFAM" id="SSF46785">
    <property type="entry name" value="Winged helix' DNA-binding domain"/>
    <property type="match status" value="1"/>
</dbReference>
<reference evidence="6 8" key="2">
    <citation type="submission" date="2020-08" db="EMBL/GenBank/DDBJ databases">
        <title>Genomic Encyclopedia of Type Strains, Phase IV (KMG-IV): sequencing the most valuable type-strain genomes for metagenomic binning, comparative biology and taxonomic classification.</title>
        <authorList>
            <person name="Goeker M."/>
        </authorList>
    </citation>
    <scope>NUCLEOTIDE SEQUENCE [LARGE SCALE GENOMIC DNA]</scope>
    <source>
        <strain evidence="6 8">DSM 103679</strain>
    </source>
</reference>
<dbReference type="RefSeq" id="WP_184651696.1">
    <property type="nucleotide sequence ID" value="NZ_JACHFR010000001.1"/>
</dbReference>
<dbReference type="CDD" id="cd00038">
    <property type="entry name" value="CAP_ED"/>
    <property type="match status" value="1"/>
</dbReference>
<dbReference type="Gene3D" id="2.60.120.10">
    <property type="entry name" value="Jelly Rolls"/>
    <property type="match status" value="1"/>
</dbReference>
<keyword evidence="2" id="KW-0238">DNA-binding</keyword>
<gene>
    <name evidence="7" type="ORF">DYE49_05985</name>
    <name evidence="6" type="ORF">HNP77_000617</name>
</gene>
<dbReference type="KEGG" id="trc:DYE49_05985"/>
<dbReference type="InterPro" id="IPR012318">
    <property type="entry name" value="HTH_CRP"/>
</dbReference>
<evidence type="ECO:0000259" key="4">
    <source>
        <dbReference type="PROSITE" id="PS50042"/>
    </source>
</evidence>
<dbReference type="EMBL" id="JACHFR010000001">
    <property type="protein sequence ID" value="MBB5218273.1"/>
    <property type="molecule type" value="Genomic_DNA"/>
</dbReference>
<keyword evidence="3" id="KW-0804">Transcription</keyword>
<organism evidence="6 8">
    <name type="scientific">Treponema rectale</name>
    <dbReference type="NCBI Taxonomy" id="744512"/>
    <lineage>
        <taxon>Bacteria</taxon>
        <taxon>Pseudomonadati</taxon>
        <taxon>Spirochaetota</taxon>
        <taxon>Spirochaetia</taxon>
        <taxon>Spirochaetales</taxon>
        <taxon>Treponemataceae</taxon>
        <taxon>Treponema</taxon>
    </lineage>
</organism>
<dbReference type="InterPro" id="IPR000595">
    <property type="entry name" value="cNMP-bd_dom"/>
</dbReference>
<dbReference type="InterPro" id="IPR018490">
    <property type="entry name" value="cNMP-bd_dom_sf"/>
</dbReference>